<evidence type="ECO:0000313" key="5">
    <source>
        <dbReference type="EMBL" id="AXB41638.1"/>
    </source>
</evidence>
<dbReference type="Proteomes" id="UP000250434">
    <property type="component" value="Chromosome"/>
</dbReference>
<evidence type="ECO:0000256" key="2">
    <source>
        <dbReference type="ARBA" id="ARBA00023125"/>
    </source>
</evidence>
<keyword evidence="2" id="KW-0238">DNA-binding</keyword>
<feature type="domain" description="HTH asnC-type" evidence="4">
    <location>
        <begin position="179"/>
        <end position="233"/>
    </location>
</feature>
<dbReference type="Pfam" id="PF13404">
    <property type="entry name" value="HTH_AsnC-type"/>
    <property type="match status" value="2"/>
</dbReference>
<dbReference type="Pfam" id="PF01037">
    <property type="entry name" value="AsnC_trans_reg"/>
    <property type="match status" value="1"/>
</dbReference>
<dbReference type="InterPro" id="IPR019887">
    <property type="entry name" value="Tscrpt_reg_AsnC/Lrp_C"/>
</dbReference>
<sequence length="320" mass="34352">MTFDELDRAVLHALHVDGRAPFNQIAAVLGTSQQTVARRYRRLRSDGVLRVVGMTDARRLGQVEWFLRLHCTPDSALPVARALARRADTSWVQLTSGGTEISCVIRAPGGNAPEALLLQQLPKTPRVVSVSAHCLLRSFVGGPVGWHGRAGVLTGEQIARLRPDFGPAVSEVDITGDDRLLAALRRDGRATFAELAAATGLSEPTVRRRVNQLRASGILYLDIDLDAAVLGFHAQAILWLSVRPAHLVAAAEALARQPEVALAAITTGPANLLAKVVCRDVDALYACLTERVGTIEAIDRLETAPVIRTLKRAATAKISG</sequence>
<dbReference type="InterPro" id="IPR000485">
    <property type="entry name" value="AsnC-type_HTH_dom"/>
</dbReference>
<evidence type="ECO:0000256" key="1">
    <source>
        <dbReference type="ARBA" id="ARBA00023015"/>
    </source>
</evidence>
<dbReference type="PRINTS" id="PR00033">
    <property type="entry name" value="HTHASNC"/>
</dbReference>
<dbReference type="InterPro" id="IPR019885">
    <property type="entry name" value="Tscrpt_reg_HTH_AsnC-type_CS"/>
</dbReference>
<dbReference type="InterPro" id="IPR011991">
    <property type="entry name" value="ArsR-like_HTH"/>
</dbReference>
<dbReference type="KEGG" id="aab:A4R43_03155"/>
<dbReference type="GO" id="GO:0043565">
    <property type="term" value="F:sequence-specific DNA binding"/>
    <property type="evidence" value="ECO:0007669"/>
    <property type="project" value="InterPro"/>
</dbReference>
<keyword evidence="1" id="KW-0805">Transcription regulation</keyword>
<gene>
    <name evidence="5" type="ORF">A4R43_03155</name>
</gene>
<dbReference type="InterPro" id="IPR019888">
    <property type="entry name" value="Tscrpt_reg_AsnC-like"/>
</dbReference>
<dbReference type="InterPro" id="IPR036390">
    <property type="entry name" value="WH_DNA-bd_sf"/>
</dbReference>
<dbReference type="SMART" id="SM00344">
    <property type="entry name" value="HTH_ASNC"/>
    <property type="match status" value="2"/>
</dbReference>
<evidence type="ECO:0000313" key="6">
    <source>
        <dbReference type="Proteomes" id="UP000250434"/>
    </source>
</evidence>
<protein>
    <submittedName>
        <fullName evidence="5">AsnC family transcriptional regulator</fullName>
    </submittedName>
</protein>
<keyword evidence="6" id="KW-1185">Reference proteome</keyword>
<dbReference type="Gene3D" id="3.30.70.920">
    <property type="match status" value="1"/>
</dbReference>
<dbReference type="EMBL" id="CP015163">
    <property type="protein sequence ID" value="AXB41638.1"/>
    <property type="molecule type" value="Genomic_DNA"/>
</dbReference>
<evidence type="ECO:0000259" key="4">
    <source>
        <dbReference type="PROSITE" id="PS50956"/>
    </source>
</evidence>
<evidence type="ECO:0000256" key="3">
    <source>
        <dbReference type="ARBA" id="ARBA00023163"/>
    </source>
</evidence>
<dbReference type="OrthoDB" id="3453230at2"/>
<dbReference type="PROSITE" id="PS50956">
    <property type="entry name" value="HTH_ASNC_2"/>
    <property type="match status" value="2"/>
</dbReference>
<keyword evidence="3" id="KW-0804">Transcription</keyword>
<dbReference type="SUPFAM" id="SSF54909">
    <property type="entry name" value="Dimeric alpha+beta barrel"/>
    <property type="match status" value="1"/>
</dbReference>
<dbReference type="PANTHER" id="PTHR30154">
    <property type="entry name" value="LEUCINE-RESPONSIVE REGULATORY PROTEIN"/>
    <property type="match status" value="1"/>
</dbReference>
<proteinExistence type="predicted"/>
<dbReference type="CDD" id="cd00090">
    <property type="entry name" value="HTH_ARSR"/>
    <property type="match status" value="2"/>
</dbReference>
<dbReference type="PANTHER" id="PTHR30154:SF34">
    <property type="entry name" value="TRANSCRIPTIONAL REGULATOR AZLB"/>
    <property type="match status" value="1"/>
</dbReference>
<dbReference type="SUPFAM" id="SSF46785">
    <property type="entry name" value="Winged helix' DNA-binding domain"/>
    <property type="match status" value="2"/>
</dbReference>
<dbReference type="InterPro" id="IPR011008">
    <property type="entry name" value="Dimeric_a/b-barrel"/>
</dbReference>
<reference evidence="5 6" key="1">
    <citation type="submission" date="2016-04" db="EMBL/GenBank/DDBJ databases">
        <title>Complete genome sequence and analysis of deep-sea sediment isolate, Amycolatopsis sp. WP1.</title>
        <authorList>
            <person name="Wang H."/>
            <person name="Chen S."/>
            <person name="Wu Q."/>
        </authorList>
    </citation>
    <scope>NUCLEOTIDE SEQUENCE [LARGE SCALE GENOMIC DNA]</scope>
    <source>
        <strain evidence="5 6">WP1</strain>
    </source>
</reference>
<feature type="domain" description="HTH asnC-type" evidence="4">
    <location>
        <begin position="3"/>
        <end position="63"/>
    </location>
</feature>
<dbReference type="AlphaFoldDB" id="A0A344L0R4"/>
<dbReference type="GO" id="GO:0005829">
    <property type="term" value="C:cytosol"/>
    <property type="evidence" value="ECO:0007669"/>
    <property type="project" value="TreeGrafter"/>
</dbReference>
<dbReference type="RefSeq" id="WP_113690909.1">
    <property type="nucleotide sequence ID" value="NZ_CP015163.1"/>
</dbReference>
<dbReference type="InterPro" id="IPR036388">
    <property type="entry name" value="WH-like_DNA-bd_sf"/>
</dbReference>
<dbReference type="Gene3D" id="1.10.10.10">
    <property type="entry name" value="Winged helix-like DNA-binding domain superfamily/Winged helix DNA-binding domain"/>
    <property type="match status" value="2"/>
</dbReference>
<name>A0A344L0R4_9PSEU</name>
<dbReference type="GO" id="GO:0043200">
    <property type="term" value="P:response to amino acid"/>
    <property type="evidence" value="ECO:0007669"/>
    <property type="project" value="TreeGrafter"/>
</dbReference>
<accession>A0A344L0R4</accession>
<organism evidence="5 6">
    <name type="scientific">Amycolatopsis albispora</name>
    <dbReference type="NCBI Taxonomy" id="1804986"/>
    <lineage>
        <taxon>Bacteria</taxon>
        <taxon>Bacillati</taxon>
        <taxon>Actinomycetota</taxon>
        <taxon>Actinomycetes</taxon>
        <taxon>Pseudonocardiales</taxon>
        <taxon>Pseudonocardiaceae</taxon>
        <taxon>Amycolatopsis</taxon>
    </lineage>
</organism>
<dbReference type="PROSITE" id="PS00519">
    <property type="entry name" value="HTH_ASNC_1"/>
    <property type="match status" value="1"/>
</dbReference>